<gene>
    <name evidence="1" type="ORF">AWB76_01711</name>
</gene>
<dbReference type="InterPro" id="IPR023476">
    <property type="entry name" value="Pep_tRNA_hydro_II_dom_sf"/>
</dbReference>
<organism evidence="1 2">
    <name type="scientific">Caballeronia temeraria</name>
    <dbReference type="NCBI Taxonomy" id="1777137"/>
    <lineage>
        <taxon>Bacteria</taxon>
        <taxon>Pseudomonadati</taxon>
        <taxon>Pseudomonadota</taxon>
        <taxon>Betaproteobacteria</taxon>
        <taxon>Burkholderiales</taxon>
        <taxon>Burkholderiaceae</taxon>
        <taxon>Caballeronia</taxon>
    </lineage>
</organism>
<name>A0A158A3Y3_9BURK</name>
<dbReference type="EMBL" id="FCOI02000004">
    <property type="protein sequence ID" value="SAK52463.1"/>
    <property type="molecule type" value="Genomic_DNA"/>
</dbReference>
<dbReference type="AlphaFoldDB" id="A0A158A3Y3"/>
<accession>A0A158A3Y3</accession>
<dbReference type="OrthoDB" id="1684239at2"/>
<evidence type="ECO:0000313" key="2">
    <source>
        <dbReference type="Proteomes" id="UP000054624"/>
    </source>
</evidence>
<dbReference type="STRING" id="1777137.AWB76_01711"/>
<sequence>MFDTKVALIVRDDLPVWQKLNVVAFLATGVAAAAPEALGEPYEDAAGIRYGRMLGQPMLVFTADLPGLQAAHRQALARELRIVPYVHAMFSTGHDAANREAFRAQDAANLDLVGLALHGAKKAVDKAVKGLALHG</sequence>
<dbReference type="Proteomes" id="UP000054624">
    <property type="component" value="Unassembled WGS sequence"/>
</dbReference>
<dbReference type="Gene3D" id="3.40.1490.10">
    <property type="entry name" value="Bit1"/>
    <property type="match status" value="1"/>
</dbReference>
<evidence type="ECO:0008006" key="3">
    <source>
        <dbReference type="Google" id="ProtNLM"/>
    </source>
</evidence>
<dbReference type="InterPro" id="IPR018988">
    <property type="entry name" value="DUF2000"/>
</dbReference>
<protein>
    <recommendedName>
        <fullName evidence="3">DUF2000 domain-containing protein</fullName>
    </recommendedName>
</protein>
<reference evidence="2" key="1">
    <citation type="submission" date="2016-01" db="EMBL/GenBank/DDBJ databases">
        <authorList>
            <person name="Peeters Charlotte."/>
        </authorList>
    </citation>
    <scope>NUCLEOTIDE SEQUENCE [LARGE SCALE GENOMIC DNA]</scope>
</reference>
<dbReference type="Pfam" id="PF09391">
    <property type="entry name" value="DUF2000"/>
    <property type="match status" value="1"/>
</dbReference>
<dbReference type="SUPFAM" id="SSF102462">
    <property type="entry name" value="Peptidyl-tRNA hydrolase II"/>
    <property type="match status" value="1"/>
</dbReference>
<evidence type="ECO:0000313" key="1">
    <source>
        <dbReference type="EMBL" id="SAK52463.1"/>
    </source>
</evidence>
<dbReference type="RefSeq" id="WP_061159847.1">
    <property type="nucleotide sequence ID" value="NZ_FCOI02000004.1"/>
</dbReference>
<proteinExistence type="predicted"/>
<keyword evidence="2" id="KW-1185">Reference proteome</keyword>